<dbReference type="GO" id="GO:0016887">
    <property type="term" value="F:ATP hydrolysis activity"/>
    <property type="evidence" value="ECO:0007669"/>
    <property type="project" value="TreeGrafter"/>
</dbReference>
<sequence length="652" mass="71320">MRTESPSFHDFAENAMNLFGRKPRYTPLSLGATPTQLAEPTSDALAPSTAAMTMAPTTPLTTPAPPIRIDSRDALARLSPAFRRALRSEFDIGTLVNKLCPVEFEDGSVAILTVEEYADSEHIEEIERMVRRRPRPLAQASRIVVPATLLLSIAREQITGDTLRNRRRVLLDPLKSSMAAAFHDIVAWGVRHAASDLHINIRLLEPESEIKYTVGGKYVTPYRFQRMQTATLMEVLAVAYMDIQGGNGAVFDPAIEQQGRIHHEVDDRGYMLRWASLSADCGPSVTLRILHLDAEMRLDGFASLGYLPSQIALIDRALLSEGGAVVLAGVVGSGKSTTIATMMSMVPKTRKVITLEDPVEYLIPNALQNTVTRTLDGGGSGEFDAKLKTIKRSAMNDLLIGEIRDHETGRAFMDLASSGSNLYTTTHAGSAILIPDRLASDFIGISRDLLATPGILKLLVYQTLLPTLCPHCRLPFSSLFEDDDASGHWQRYAERLVRLYGIDIAALRARNPEGCTHCRTELLPELSGISGRTVVAEMIEPTTDEAVLRLIRKGDALGLRAHFLSHRTAPFTSPDMTGKTAMECAVYKASVGEVDPRDIEPRFMSFETVALQRSHQARRARSAVAVARRPITAFASRRAAATAGRIAAGTKS</sequence>
<dbReference type="Gene3D" id="3.30.450.90">
    <property type="match status" value="1"/>
</dbReference>
<accession>A0A7Y9IYM9</accession>
<evidence type="ECO:0000256" key="3">
    <source>
        <dbReference type="ARBA" id="ARBA00022840"/>
    </source>
</evidence>
<organism evidence="5 6">
    <name type="scientific">Pigmentiphaga litoralis</name>
    <dbReference type="NCBI Taxonomy" id="516702"/>
    <lineage>
        <taxon>Bacteria</taxon>
        <taxon>Pseudomonadati</taxon>
        <taxon>Pseudomonadota</taxon>
        <taxon>Betaproteobacteria</taxon>
        <taxon>Burkholderiales</taxon>
        <taxon>Alcaligenaceae</taxon>
        <taxon>Pigmentiphaga</taxon>
    </lineage>
</organism>
<gene>
    <name evidence="5" type="ORF">FHW18_004726</name>
</gene>
<comment type="caution">
    <text evidence="5">The sequence shown here is derived from an EMBL/GenBank/DDBJ whole genome shotgun (WGS) entry which is preliminary data.</text>
</comment>
<proteinExistence type="inferred from homology"/>
<dbReference type="Proteomes" id="UP000542125">
    <property type="component" value="Unassembled WGS sequence"/>
</dbReference>
<evidence type="ECO:0000313" key="6">
    <source>
        <dbReference type="Proteomes" id="UP000542125"/>
    </source>
</evidence>
<evidence type="ECO:0000259" key="4">
    <source>
        <dbReference type="Pfam" id="PF00437"/>
    </source>
</evidence>
<reference evidence="5 6" key="1">
    <citation type="submission" date="2020-07" db="EMBL/GenBank/DDBJ databases">
        <title>Genomic Encyclopedia of Type Strains, Phase IV (KMG-V): Genome sequencing to study the core and pangenomes of soil and plant-associated prokaryotes.</title>
        <authorList>
            <person name="Whitman W."/>
        </authorList>
    </citation>
    <scope>NUCLEOTIDE SEQUENCE [LARGE SCALE GENOMIC DNA]</scope>
    <source>
        <strain evidence="5 6">SAS40</strain>
    </source>
</reference>
<protein>
    <submittedName>
        <fullName evidence="5">Type II secretory ATPase GspE/PulE/Tfp pilus assembly ATPase PilB-like protein</fullName>
    </submittedName>
</protein>
<evidence type="ECO:0000256" key="1">
    <source>
        <dbReference type="ARBA" id="ARBA00006611"/>
    </source>
</evidence>
<dbReference type="InterPro" id="IPR001482">
    <property type="entry name" value="T2SS/T4SS_dom"/>
</dbReference>
<feature type="domain" description="Bacterial type II secretion system protein E" evidence="4">
    <location>
        <begin position="186"/>
        <end position="545"/>
    </location>
</feature>
<dbReference type="AlphaFoldDB" id="A0A7Y9IYM9"/>
<name>A0A7Y9IYM9_9BURK</name>
<evidence type="ECO:0000313" key="5">
    <source>
        <dbReference type="EMBL" id="NYE85419.1"/>
    </source>
</evidence>
<dbReference type="InterPro" id="IPR027417">
    <property type="entry name" value="P-loop_NTPase"/>
</dbReference>
<dbReference type="GO" id="GO:0005524">
    <property type="term" value="F:ATP binding"/>
    <property type="evidence" value="ECO:0007669"/>
    <property type="project" value="UniProtKB-KW"/>
</dbReference>
<comment type="similarity">
    <text evidence="1">Belongs to the GSP E family.</text>
</comment>
<dbReference type="SUPFAM" id="SSF52540">
    <property type="entry name" value="P-loop containing nucleoside triphosphate hydrolases"/>
    <property type="match status" value="1"/>
</dbReference>
<evidence type="ECO:0000256" key="2">
    <source>
        <dbReference type="ARBA" id="ARBA00022741"/>
    </source>
</evidence>
<dbReference type="PANTHER" id="PTHR30258">
    <property type="entry name" value="TYPE II SECRETION SYSTEM PROTEIN GSPE-RELATED"/>
    <property type="match status" value="1"/>
</dbReference>
<dbReference type="Gene3D" id="3.40.50.300">
    <property type="entry name" value="P-loop containing nucleotide triphosphate hydrolases"/>
    <property type="match status" value="1"/>
</dbReference>
<dbReference type="GO" id="GO:0005886">
    <property type="term" value="C:plasma membrane"/>
    <property type="evidence" value="ECO:0007669"/>
    <property type="project" value="TreeGrafter"/>
</dbReference>
<dbReference type="RefSeq" id="WP_257022612.1">
    <property type="nucleotide sequence ID" value="NZ_JACBYR010000002.1"/>
</dbReference>
<dbReference type="EMBL" id="JACBYR010000002">
    <property type="protein sequence ID" value="NYE85419.1"/>
    <property type="molecule type" value="Genomic_DNA"/>
</dbReference>
<keyword evidence="6" id="KW-1185">Reference proteome</keyword>
<keyword evidence="3" id="KW-0067">ATP-binding</keyword>
<dbReference type="PANTHER" id="PTHR30258:SF3">
    <property type="entry name" value="SLL1921 PROTEIN"/>
    <property type="match status" value="1"/>
</dbReference>
<dbReference type="Pfam" id="PF00437">
    <property type="entry name" value="T2SSE"/>
    <property type="match status" value="1"/>
</dbReference>
<keyword evidence="2" id="KW-0547">Nucleotide-binding</keyword>